<dbReference type="Proteomes" id="UP000182932">
    <property type="component" value="Unassembled WGS sequence"/>
</dbReference>
<protein>
    <recommendedName>
        <fullName evidence="3">Acetolactate synthase</fullName>
    </recommendedName>
</protein>
<keyword evidence="2" id="KW-1185">Reference proteome</keyword>
<dbReference type="AlphaFoldDB" id="A0A975W669"/>
<dbReference type="Pfam" id="PF20107">
    <property type="entry name" value="DUF6497"/>
    <property type="match status" value="1"/>
</dbReference>
<proteinExistence type="predicted"/>
<evidence type="ECO:0000313" key="2">
    <source>
        <dbReference type="Proteomes" id="UP000182932"/>
    </source>
</evidence>
<accession>A0A975W669</accession>
<gene>
    <name evidence="1" type="ORF">SAMN04487940_101198</name>
</gene>
<evidence type="ECO:0008006" key="3">
    <source>
        <dbReference type="Google" id="ProtNLM"/>
    </source>
</evidence>
<evidence type="ECO:0000313" key="1">
    <source>
        <dbReference type="EMBL" id="SEI55158.1"/>
    </source>
</evidence>
<organism evidence="1 2">
    <name type="scientific">Marinovum algicola</name>
    <dbReference type="NCBI Taxonomy" id="42444"/>
    <lineage>
        <taxon>Bacteria</taxon>
        <taxon>Pseudomonadati</taxon>
        <taxon>Pseudomonadota</taxon>
        <taxon>Alphaproteobacteria</taxon>
        <taxon>Rhodobacterales</taxon>
        <taxon>Roseobacteraceae</taxon>
        <taxon>Marinovum</taxon>
    </lineage>
</organism>
<dbReference type="EMBL" id="FNYY01000001">
    <property type="protein sequence ID" value="SEI55158.1"/>
    <property type="molecule type" value="Genomic_DNA"/>
</dbReference>
<reference evidence="1 2" key="1">
    <citation type="submission" date="2016-10" db="EMBL/GenBank/DDBJ databases">
        <authorList>
            <person name="Varghese N."/>
            <person name="Submissions S."/>
        </authorList>
    </citation>
    <scope>NUCLEOTIDE SEQUENCE [LARGE SCALE GENOMIC DNA]</scope>
    <source>
        <strain evidence="1 2">FF3</strain>
    </source>
</reference>
<dbReference type="RefSeq" id="WP_048529871.1">
    <property type="nucleotide sequence ID" value="NZ_FNYY01000001.1"/>
</dbReference>
<dbReference type="InterPro" id="IPR045467">
    <property type="entry name" value="DUF6497"/>
</dbReference>
<comment type="caution">
    <text evidence="1">The sequence shown here is derived from an EMBL/GenBank/DDBJ whole genome shotgun (WGS) entry which is preliminary data.</text>
</comment>
<sequence>MLWATTAPAAATDPTQIEAPSGLRVVLQDYRDETDTPLAIFRARFVAPDLEQAAETMEAVFSDMEYLCNTVALPELATRGLPAQRVVVSLSSEPLEFGTIAPDVAQFFESYSIEDATCIWELF</sequence>
<name>A0A975W669_9RHOB</name>
<dbReference type="GeneID" id="80816473"/>